<comment type="caution">
    <text evidence="1">The sequence shown here is derived from an EMBL/GenBank/DDBJ whole genome shotgun (WGS) entry which is preliminary data.</text>
</comment>
<sequence length="190" mass="21414">MLKSQQAVNPGVMNLRVRNWLFLFEEGEAVVDIILDKGYSLPDVEACVVPRQAETSLSFDECAEFHEFLMTTDALDLIADDVQIRVGSPGSEPTLYDFEDFQASIGDMLKVEVWNLIEGRSKFTMILNDIYDKDSLKIIVLAEGTHRFEIPLENIKTAFVLPFHPASKSVKLAKEAARKKARQGASKKYK</sequence>
<evidence type="ECO:0000313" key="2">
    <source>
        <dbReference type="Proteomes" id="UP000442694"/>
    </source>
</evidence>
<keyword evidence="2" id="KW-1185">Reference proteome</keyword>
<evidence type="ECO:0008006" key="3">
    <source>
        <dbReference type="Google" id="ProtNLM"/>
    </source>
</evidence>
<protein>
    <recommendedName>
        <fullName evidence="3">Ribosome maturation factor RimP</fullName>
    </recommendedName>
</protein>
<dbReference type="Proteomes" id="UP000442694">
    <property type="component" value="Unassembled WGS sequence"/>
</dbReference>
<organism evidence="1 2">
    <name type="scientific">Fluviispira multicolorata</name>
    <dbReference type="NCBI Taxonomy" id="2654512"/>
    <lineage>
        <taxon>Bacteria</taxon>
        <taxon>Pseudomonadati</taxon>
        <taxon>Bdellovibrionota</taxon>
        <taxon>Oligoflexia</taxon>
        <taxon>Silvanigrellales</taxon>
        <taxon>Silvanigrellaceae</taxon>
        <taxon>Fluviispira</taxon>
    </lineage>
</organism>
<dbReference type="RefSeq" id="WP_152213639.1">
    <property type="nucleotide sequence ID" value="NZ_WFLN01000009.1"/>
</dbReference>
<name>A0A833N3F8_9BACT</name>
<proteinExistence type="predicted"/>
<dbReference type="InterPro" id="IPR036847">
    <property type="entry name" value="RimP_C_sf"/>
</dbReference>
<dbReference type="SUPFAM" id="SSF74942">
    <property type="entry name" value="YhbC-like, C-terminal domain"/>
    <property type="match status" value="1"/>
</dbReference>
<accession>A0A833N3F8</accession>
<dbReference type="Gene3D" id="2.30.30.180">
    <property type="entry name" value="Ribosome maturation factor RimP, C-terminal domain"/>
    <property type="match status" value="1"/>
</dbReference>
<gene>
    <name evidence="1" type="ORF">GCL57_12245</name>
</gene>
<reference evidence="1 2" key="1">
    <citation type="submission" date="2019-10" db="EMBL/GenBank/DDBJ databases">
        <title>New genus of Silvanigrellaceae.</title>
        <authorList>
            <person name="Pitt A."/>
            <person name="Hahn M.W."/>
        </authorList>
    </citation>
    <scope>NUCLEOTIDE SEQUENCE [LARGE SCALE GENOMIC DNA]</scope>
    <source>
        <strain evidence="1 2">33A1-SZDP</strain>
    </source>
</reference>
<evidence type="ECO:0000313" key="1">
    <source>
        <dbReference type="EMBL" id="KAB8028488.1"/>
    </source>
</evidence>
<dbReference type="EMBL" id="WFLN01000009">
    <property type="protein sequence ID" value="KAB8028488.1"/>
    <property type="molecule type" value="Genomic_DNA"/>
</dbReference>
<dbReference type="AlphaFoldDB" id="A0A833N3F8"/>